<comment type="caution">
    <text evidence="2">The sequence shown here is derived from an EMBL/GenBank/DDBJ whole genome shotgun (WGS) entry which is preliminary data.</text>
</comment>
<dbReference type="RefSeq" id="WP_199037066.1">
    <property type="nucleotide sequence ID" value="NZ_JAELXS010000004.1"/>
</dbReference>
<evidence type="ECO:0000313" key="3">
    <source>
        <dbReference type="Proteomes" id="UP000640426"/>
    </source>
</evidence>
<feature type="compositionally biased region" description="Basic and acidic residues" evidence="1">
    <location>
        <begin position="7"/>
        <end position="23"/>
    </location>
</feature>
<name>A0ABS0XPB6_9SPHN</name>
<dbReference type="EMBL" id="JAELXS010000004">
    <property type="protein sequence ID" value="MBJ6121868.1"/>
    <property type="molecule type" value="Genomic_DNA"/>
</dbReference>
<sequence>MQSGDRSSQDRPIDDPIDPHSDGDLSAGSIIEETPARQWRVAEALLALRQAVNAAAPRRGKASDGTIGDPAHASRASDHNPWIVDGGVGVVTGMDITHDPDGGCDAHRLADVLRRSQDARIKYVISNRRIASAQPKGEAPAWAWRTYTGANAHHHHAHFSVVETKSGYDDARRWPVEAAFVQTESVATADDPDEALAEVERGLAATIAAAADPAVPLLVRLTTLNASVDALIEAYNQAVRSSGVDPASLIEEAPAPTFDALRGPYQILFDDCQVPADKAGVVAWHRMMLVKGRPQYERVAAATGVPWWFVGIVHAMEASFSFTSHLHNGDPLSARTVQVPGGRPTTGQPPFAWIDSAVDALTVEGFAGQSEWSVPRALYRWEAYNGWGYRRPTVDIPTPYLWSFSNHYDKGKFVRDGVFDRNARSAQCGAAVMLKALQRAGDVVV</sequence>
<feature type="region of interest" description="Disordered" evidence="1">
    <location>
        <begin position="1"/>
        <end position="27"/>
    </location>
</feature>
<evidence type="ECO:0000256" key="1">
    <source>
        <dbReference type="SAM" id="MobiDB-lite"/>
    </source>
</evidence>
<feature type="region of interest" description="Disordered" evidence="1">
    <location>
        <begin position="54"/>
        <end position="80"/>
    </location>
</feature>
<accession>A0ABS0XPB6</accession>
<gene>
    <name evidence="2" type="ORF">JAO74_08700</name>
</gene>
<keyword evidence="3" id="KW-1185">Reference proteome</keyword>
<protein>
    <submittedName>
        <fullName evidence="2">Uncharacterized protein</fullName>
    </submittedName>
</protein>
<reference evidence="3" key="1">
    <citation type="submission" date="2020-12" db="EMBL/GenBank/DDBJ databases">
        <title>Hymenobacter sp.</title>
        <authorList>
            <person name="Kim M.K."/>
        </authorList>
    </citation>
    <scope>NUCLEOTIDE SEQUENCE [LARGE SCALE GENOMIC DNA]</scope>
    <source>
        <strain evidence="3">BT553</strain>
    </source>
</reference>
<evidence type="ECO:0000313" key="2">
    <source>
        <dbReference type="EMBL" id="MBJ6121868.1"/>
    </source>
</evidence>
<proteinExistence type="predicted"/>
<dbReference type="Proteomes" id="UP000640426">
    <property type="component" value="Unassembled WGS sequence"/>
</dbReference>
<organism evidence="2 3">
    <name type="scientific">Sphingomonas mollis</name>
    <dbReference type="NCBI Taxonomy" id="2795726"/>
    <lineage>
        <taxon>Bacteria</taxon>
        <taxon>Pseudomonadati</taxon>
        <taxon>Pseudomonadota</taxon>
        <taxon>Alphaproteobacteria</taxon>
        <taxon>Sphingomonadales</taxon>
        <taxon>Sphingomonadaceae</taxon>
        <taxon>Sphingomonas</taxon>
    </lineage>
</organism>